<gene>
    <name evidence="4" type="ORF">ERS075527_05122</name>
</gene>
<dbReference type="AlphaFoldDB" id="A0AB33TH31"/>
<evidence type="ECO:0000256" key="1">
    <source>
        <dbReference type="ARBA" id="ARBA00004328"/>
    </source>
</evidence>
<feature type="coiled-coil region" evidence="2">
    <location>
        <begin position="61"/>
        <end position="108"/>
    </location>
</feature>
<dbReference type="Proteomes" id="UP000038487">
    <property type="component" value="Unassembled WGS sequence"/>
</dbReference>
<dbReference type="RefSeq" id="WP_074303560.1">
    <property type="nucleotide sequence ID" value="NZ_CSUW01000016.1"/>
</dbReference>
<dbReference type="EMBL" id="CSUW01000016">
    <property type="protein sequence ID" value="CPT67239.1"/>
    <property type="molecule type" value="Genomic_DNA"/>
</dbReference>
<reference evidence="4 5" key="1">
    <citation type="submission" date="2015-03" db="EMBL/GenBank/DDBJ databases">
        <authorList>
            <consortium name="Pathogen Informatics"/>
            <person name="Murphy D."/>
        </authorList>
    </citation>
    <scope>NUCLEOTIDE SEQUENCE [LARGE SCALE GENOMIC DNA]</scope>
    <source>
        <strain evidence="4 5">PAP036</strain>
    </source>
</reference>
<dbReference type="InterPro" id="IPR024455">
    <property type="entry name" value="Phage_capsid"/>
</dbReference>
<evidence type="ECO:0000313" key="5">
    <source>
        <dbReference type="Proteomes" id="UP000038487"/>
    </source>
</evidence>
<dbReference type="Pfam" id="PF05065">
    <property type="entry name" value="Phage_capsid"/>
    <property type="match status" value="1"/>
</dbReference>
<organism evidence="4 5">
    <name type="scientific">Mycobacteroides abscessus</name>
    <dbReference type="NCBI Taxonomy" id="36809"/>
    <lineage>
        <taxon>Bacteria</taxon>
        <taxon>Bacillati</taxon>
        <taxon>Actinomycetota</taxon>
        <taxon>Actinomycetes</taxon>
        <taxon>Mycobacteriales</taxon>
        <taxon>Mycobacteriaceae</taxon>
        <taxon>Mycobacteroides</taxon>
    </lineage>
</organism>
<proteinExistence type="predicted"/>
<dbReference type="Gene3D" id="3.30.2400.10">
    <property type="entry name" value="Major capsid protein gp5"/>
    <property type="match status" value="1"/>
</dbReference>
<name>A0AB33TH31_9MYCO</name>
<evidence type="ECO:0000256" key="2">
    <source>
        <dbReference type="SAM" id="Coils"/>
    </source>
</evidence>
<evidence type="ECO:0000259" key="3">
    <source>
        <dbReference type="Pfam" id="PF05065"/>
    </source>
</evidence>
<accession>A0AB33TH31</accession>
<dbReference type="InterPro" id="IPR054612">
    <property type="entry name" value="Phage_capsid-like_C"/>
</dbReference>
<dbReference type="SUPFAM" id="SSF56563">
    <property type="entry name" value="Major capsid protein gp5"/>
    <property type="match status" value="1"/>
</dbReference>
<comment type="caution">
    <text evidence="4">The sequence shown here is derived from an EMBL/GenBank/DDBJ whole genome shotgun (WGS) entry which is preliminary data.</text>
</comment>
<feature type="domain" description="Phage capsid-like C-terminal" evidence="3">
    <location>
        <begin position="163"/>
        <end position="429"/>
    </location>
</feature>
<evidence type="ECO:0000313" key="4">
    <source>
        <dbReference type="EMBL" id="CPT67239.1"/>
    </source>
</evidence>
<keyword evidence="2" id="KW-0175">Coiled coil</keyword>
<comment type="subcellular location">
    <subcellularLocation>
        <location evidence="1">Virion</location>
    </subcellularLocation>
</comment>
<sequence length="464" mass="50007">MTESVEEARIKRLSSLRATAESELETLVAQRTAITEIVKEEAREDLTPEEDVDFRAKSAAIKAKQGEIAGYNERIQELSDEIERSGKLNDEAAKVRRAQARVESVKEAAAYAKGNGRSYLQDLMRVQRNMDPNGQSLERLQRHAQDVASDSEYRDLDRTDGNGGYFVPPAWLVNQYVPLARAGRAYANLVTSQPLPSGTDSINIPKVTAGTATAVQTADNAAVAEQDLDDNFIEAKVRTVAGQQDVAIQLLDQSPVNFDEVVFQDLIADFGTKLDLQVLAGSGASGQVLGVHGTPGIGTIAITALTVASFYAAIADAIQRVHTSRFLPPTHIVMHPRRWGWLTASLDGDQRPLVLPAANAPQNALATLDAVASQQVVGQLQGLPVVTDPNIGTAYGTGTNEDVVYVQRSADLLLFESGIRTRTLPEPGAKNLTVCLQVYGYLAFTAGRYPQSVVEIGGLTPPAF</sequence>
<protein>
    <submittedName>
        <fullName evidence="4">Phage-related major capsid protein</fullName>
    </submittedName>
</protein>
<dbReference type="NCBIfam" id="TIGR01554">
    <property type="entry name" value="major_cap_HK97"/>
    <property type="match status" value="1"/>
</dbReference>